<feature type="compositionally biased region" description="Low complexity" evidence="1">
    <location>
        <begin position="117"/>
        <end position="126"/>
    </location>
</feature>
<protein>
    <submittedName>
        <fullName evidence="2">Uncharacterized protein</fullName>
    </submittedName>
</protein>
<feature type="compositionally biased region" description="Pro residues" evidence="1">
    <location>
        <begin position="106"/>
        <end position="116"/>
    </location>
</feature>
<keyword evidence="3" id="KW-1185">Reference proteome</keyword>
<name>A0AAE0PIK4_SORBR</name>
<feature type="compositionally biased region" description="Basic and acidic residues" evidence="1">
    <location>
        <begin position="192"/>
        <end position="201"/>
    </location>
</feature>
<feature type="compositionally biased region" description="Acidic residues" evidence="1">
    <location>
        <begin position="212"/>
        <end position="221"/>
    </location>
</feature>
<gene>
    <name evidence="2" type="ORF">B0T20DRAFT_146773</name>
</gene>
<dbReference type="Proteomes" id="UP001281003">
    <property type="component" value="Unassembled WGS sequence"/>
</dbReference>
<feature type="compositionally biased region" description="Acidic residues" evidence="1">
    <location>
        <begin position="142"/>
        <end position="155"/>
    </location>
</feature>
<reference evidence="2" key="1">
    <citation type="journal article" date="2023" name="Mol. Phylogenet. Evol.">
        <title>Genome-scale phylogeny and comparative genomics of the fungal order Sordariales.</title>
        <authorList>
            <person name="Hensen N."/>
            <person name="Bonometti L."/>
            <person name="Westerberg I."/>
            <person name="Brannstrom I.O."/>
            <person name="Guillou S."/>
            <person name="Cros-Aarteil S."/>
            <person name="Calhoun S."/>
            <person name="Haridas S."/>
            <person name="Kuo A."/>
            <person name="Mondo S."/>
            <person name="Pangilinan J."/>
            <person name="Riley R."/>
            <person name="LaButti K."/>
            <person name="Andreopoulos B."/>
            <person name="Lipzen A."/>
            <person name="Chen C."/>
            <person name="Yan M."/>
            <person name="Daum C."/>
            <person name="Ng V."/>
            <person name="Clum A."/>
            <person name="Steindorff A."/>
            <person name="Ohm R.A."/>
            <person name="Martin F."/>
            <person name="Silar P."/>
            <person name="Natvig D.O."/>
            <person name="Lalanne C."/>
            <person name="Gautier V."/>
            <person name="Ament-Velasquez S.L."/>
            <person name="Kruys A."/>
            <person name="Hutchinson M.I."/>
            <person name="Powell A.J."/>
            <person name="Barry K."/>
            <person name="Miller A.N."/>
            <person name="Grigoriev I.V."/>
            <person name="Debuchy R."/>
            <person name="Gladieux P."/>
            <person name="Hiltunen Thoren M."/>
            <person name="Johannesson H."/>
        </authorList>
    </citation>
    <scope>NUCLEOTIDE SEQUENCE</scope>
    <source>
        <strain evidence="2">FGSC 1904</strain>
    </source>
</reference>
<reference evidence="2" key="2">
    <citation type="submission" date="2023-07" db="EMBL/GenBank/DDBJ databases">
        <authorList>
            <consortium name="Lawrence Berkeley National Laboratory"/>
            <person name="Haridas S."/>
            <person name="Hensen N."/>
            <person name="Bonometti L."/>
            <person name="Westerberg I."/>
            <person name="Brannstrom I.O."/>
            <person name="Guillou S."/>
            <person name="Cros-Aarteil S."/>
            <person name="Calhoun S."/>
            <person name="Kuo A."/>
            <person name="Mondo S."/>
            <person name="Pangilinan J."/>
            <person name="Riley R."/>
            <person name="LaButti K."/>
            <person name="Andreopoulos B."/>
            <person name="Lipzen A."/>
            <person name="Chen C."/>
            <person name="Yanf M."/>
            <person name="Daum C."/>
            <person name="Ng V."/>
            <person name="Clum A."/>
            <person name="Steindorff A."/>
            <person name="Ohm R."/>
            <person name="Martin F."/>
            <person name="Silar P."/>
            <person name="Natvig D."/>
            <person name="Lalanne C."/>
            <person name="Gautier V."/>
            <person name="Ament-velasquez S.L."/>
            <person name="Kruys A."/>
            <person name="Hutchinson M.I."/>
            <person name="Powell A.J."/>
            <person name="Barry K."/>
            <person name="Miller A.N."/>
            <person name="Grigoriev I.V."/>
            <person name="Debuchy R."/>
            <person name="Gladieux P."/>
            <person name="Thoren M.H."/>
            <person name="Johannesson H."/>
        </authorList>
    </citation>
    <scope>NUCLEOTIDE SEQUENCE</scope>
    <source>
        <strain evidence="2">FGSC 1904</strain>
    </source>
</reference>
<dbReference type="EMBL" id="JAUTDP010000003">
    <property type="protein sequence ID" value="KAK3400499.1"/>
    <property type="molecule type" value="Genomic_DNA"/>
</dbReference>
<dbReference type="AlphaFoldDB" id="A0AAE0PIK4"/>
<feature type="compositionally biased region" description="Low complexity" evidence="1">
    <location>
        <begin position="326"/>
        <end position="337"/>
    </location>
</feature>
<feature type="region of interest" description="Disordered" evidence="1">
    <location>
        <begin position="1"/>
        <end position="337"/>
    </location>
</feature>
<evidence type="ECO:0000256" key="1">
    <source>
        <dbReference type="SAM" id="MobiDB-lite"/>
    </source>
</evidence>
<evidence type="ECO:0000313" key="2">
    <source>
        <dbReference type="EMBL" id="KAK3400499.1"/>
    </source>
</evidence>
<proteinExistence type="predicted"/>
<feature type="compositionally biased region" description="Basic residues" evidence="1">
    <location>
        <begin position="182"/>
        <end position="191"/>
    </location>
</feature>
<feature type="compositionally biased region" description="Basic and acidic residues" evidence="1">
    <location>
        <begin position="222"/>
        <end position="234"/>
    </location>
</feature>
<feature type="compositionally biased region" description="Acidic residues" evidence="1">
    <location>
        <begin position="312"/>
        <end position="325"/>
    </location>
</feature>
<evidence type="ECO:0000313" key="3">
    <source>
        <dbReference type="Proteomes" id="UP001281003"/>
    </source>
</evidence>
<accession>A0AAE0PIK4</accession>
<feature type="compositionally biased region" description="Low complexity" evidence="1">
    <location>
        <begin position="80"/>
        <end position="93"/>
    </location>
</feature>
<sequence length="353" mass="39515">MWSSNPNIKVMPQGAAPSSPPLSPGSSRKGSPWHGPAMPPHHHVHNGQFSPPPMPSITVLRPPGLHGGPSFSFTRAIDPDQLSPQSRSTSSETSDSENDGDDPGPSMQPSPSPSRSPSPSSSSSSRPVERIVTNPNLVVEEILSDDDGNGDDDDDHQTSRVPLPIMYPDAIEYADEESSGRSRSRPPRRRYHDREVDERVTYDFGQLNCSDSDSDVTDIEEAEHREILKRQREERRRKRMTSGSIGKRTFAERSDSDVEDEPRRSKRFFGAEQLGSSPSTRRIFQRRVTGDGRRRSVQVSEPTMLRPPRIDEIEEPESSNEEITVEESPTTTTTTWTREMPYYECVMMDIDSS</sequence>
<organism evidence="2 3">
    <name type="scientific">Sordaria brevicollis</name>
    <dbReference type="NCBI Taxonomy" id="83679"/>
    <lineage>
        <taxon>Eukaryota</taxon>
        <taxon>Fungi</taxon>
        <taxon>Dikarya</taxon>
        <taxon>Ascomycota</taxon>
        <taxon>Pezizomycotina</taxon>
        <taxon>Sordariomycetes</taxon>
        <taxon>Sordariomycetidae</taxon>
        <taxon>Sordariales</taxon>
        <taxon>Sordariaceae</taxon>
        <taxon>Sordaria</taxon>
    </lineage>
</organism>
<comment type="caution">
    <text evidence="2">The sequence shown here is derived from an EMBL/GenBank/DDBJ whole genome shotgun (WGS) entry which is preliminary data.</text>
</comment>